<dbReference type="Proteomes" id="UP000625735">
    <property type="component" value="Unassembled WGS sequence"/>
</dbReference>
<protein>
    <recommendedName>
        <fullName evidence="1">Tail specific protease domain-containing protein</fullName>
    </recommendedName>
</protein>
<organism evidence="2 3">
    <name type="scientific">Flavobacterium orientale</name>
    <dbReference type="NCBI Taxonomy" id="1756020"/>
    <lineage>
        <taxon>Bacteria</taxon>
        <taxon>Pseudomonadati</taxon>
        <taxon>Bacteroidota</taxon>
        <taxon>Flavobacteriia</taxon>
        <taxon>Flavobacteriales</taxon>
        <taxon>Flavobacteriaceae</taxon>
        <taxon>Flavobacterium</taxon>
    </lineage>
</organism>
<dbReference type="InterPro" id="IPR029045">
    <property type="entry name" value="ClpP/crotonase-like_dom_sf"/>
</dbReference>
<keyword evidence="3" id="KW-1185">Reference proteome</keyword>
<feature type="domain" description="Tail specific protease" evidence="1">
    <location>
        <begin position="24"/>
        <end position="233"/>
    </location>
</feature>
<evidence type="ECO:0000313" key="2">
    <source>
        <dbReference type="EMBL" id="GGD14141.1"/>
    </source>
</evidence>
<dbReference type="GO" id="GO:0008236">
    <property type="term" value="F:serine-type peptidase activity"/>
    <property type="evidence" value="ECO:0007669"/>
    <property type="project" value="InterPro"/>
</dbReference>
<name>A0A916XUW8_9FLAO</name>
<dbReference type="SMART" id="SM00245">
    <property type="entry name" value="TSPc"/>
    <property type="match status" value="1"/>
</dbReference>
<evidence type="ECO:0000259" key="1">
    <source>
        <dbReference type="SMART" id="SM00245"/>
    </source>
</evidence>
<sequence>MEYLDDYHGSFHYKDSVYQWNSNTPVVSKSILDEWKKGAVITSQLLEDQIGYLRVPGMPYLNKEDCDNKAQQLNDNLCSLLQENPKGLIIDLRLNGGGAMYPMILGLQQLLEKGTIGSYTSQDASSWFLEEKRFLMGSTVYAALQKTCFSQHPDLPVAFLISPVTGSSAEFLLIAFQGRPNTILVGTPTAGFLTATQGFSIDDDAFLLLSTAYGMDRNGIVYKDAFLPDIPCSSSDEFIDLSSDDKVKKAIAWIKQTQE</sequence>
<evidence type="ECO:0000313" key="3">
    <source>
        <dbReference type="Proteomes" id="UP000625735"/>
    </source>
</evidence>
<reference evidence="2" key="1">
    <citation type="journal article" date="2014" name="Int. J. Syst. Evol. Microbiol.">
        <title>Complete genome sequence of Corynebacterium casei LMG S-19264T (=DSM 44701T), isolated from a smear-ripened cheese.</title>
        <authorList>
            <consortium name="US DOE Joint Genome Institute (JGI-PGF)"/>
            <person name="Walter F."/>
            <person name="Albersmeier A."/>
            <person name="Kalinowski J."/>
            <person name="Ruckert C."/>
        </authorList>
    </citation>
    <scope>NUCLEOTIDE SEQUENCE</scope>
    <source>
        <strain evidence="2">CGMCC 1.12506</strain>
    </source>
</reference>
<dbReference type="EMBL" id="BMFG01000001">
    <property type="protein sequence ID" value="GGD14141.1"/>
    <property type="molecule type" value="Genomic_DNA"/>
</dbReference>
<comment type="caution">
    <text evidence="2">The sequence shown here is derived from an EMBL/GenBank/DDBJ whole genome shotgun (WGS) entry which is preliminary data.</text>
</comment>
<dbReference type="Pfam" id="PF03572">
    <property type="entry name" value="Peptidase_S41"/>
    <property type="match status" value="1"/>
</dbReference>
<dbReference type="Gene3D" id="3.90.226.10">
    <property type="entry name" value="2-enoyl-CoA Hydratase, Chain A, domain 1"/>
    <property type="match status" value="1"/>
</dbReference>
<dbReference type="PANTHER" id="PTHR11261">
    <property type="entry name" value="INTERPHOTORECEPTOR RETINOID-BINDING PROTEIN"/>
    <property type="match status" value="1"/>
</dbReference>
<dbReference type="SUPFAM" id="SSF52096">
    <property type="entry name" value="ClpP/crotonase"/>
    <property type="match status" value="1"/>
</dbReference>
<proteinExistence type="predicted"/>
<dbReference type="AlphaFoldDB" id="A0A916XUW8"/>
<reference evidence="2" key="2">
    <citation type="submission" date="2020-09" db="EMBL/GenBank/DDBJ databases">
        <authorList>
            <person name="Sun Q."/>
            <person name="Zhou Y."/>
        </authorList>
    </citation>
    <scope>NUCLEOTIDE SEQUENCE</scope>
    <source>
        <strain evidence="2">CGMCC 1.12506</strain>
    </source>
</reference>
<dbReference type="InterPro" id="IPR005151">
    <property type="entry name" value="Tail-specific_protease"/>
</dbReference>
<accession>A0A916XUW8</accession>
<gene>
    <name evidence="2" type="ORF">GCM10011343_01500</name>
</gene>
<dbReference type="PANTHER" id="PTHR11261:SF3">
    <property type="entry name" value="RETINOL-BINDING PROTEIN 3"/>
    <property type="match status" value="1"/>
</dbReference>
<dbReference type="GO" id="GO:0006508">
    <property type="term" value="P:proteolysis"/>
    <property type="evidence" value="ECO:0007669"/>
    <property type="project" value="InterPro"/>
</dbReference>